<feature type="non-terminal residue" evidence="2">
    <location>
        <position position="1"/>
    </location>
</feature>
<gene>
    <name evidence="2" type="ORF">L210DRAFT_3369462</name>
</gene>
<dbReference type="SUPFAM" id="SSF56349">
    <property type="entry name" value="DNA breaking-rejoining enzymes"/>
    <property type="match status" value="1"/>
</dbReference>
<organism evidence="2 3">
    <name type="scientific">Boletus edulis BED1</name>
    <dbReference type="NCBI Taxonomy" id="1328754"/>
    <lineage>
        <taxon>Eukaryota</taxon>
        <taxon>Fungi</taxon>
        <taxon>Dikarya</taxon>
        <taxon>Basidiomycota</taxon>
        <taxon>Agaricomycotina</taxon>
        <taxon>Agaricomycetes</taxon>
        <taxon>Agaricomycetidae</taxon>
        <taxon>Boletales</taxon>
        <taxon>Boletineae</taxon>
        <taxon>Boletaceae</taxon>
        <taxon>Boletoideae</taxon>
        <taxon>Boletus</taxon>
    </lineage>
</organism>
<dbReference type="InterPro" id="IPR011010">
    <property type="entry name" value="DNA_brk_join_enz"/>
</dbReference>
<keyword evidence="3" id="KW-1185">Reference proteome</keyword>
<dbReference type="InterPro" id="IPR013762">
    <property type="entry name" value="Integrase-like_cat_sf"/>
</dbReference>
<proteinExistence type="predicted"/>
<reference evidence="2" key="2">
    <citation type="journal article" date="2020" name="Nat. Commun.">
        <title>Large-scale genome sequencing of mycorrhizal fungi provides insights into the early evolution of symbiotic traits.</title>
        <authorList>
            <person name="Miyauchi S."/>
            <person name="Kiss E."/>
            <person name="Kuo A."/>
            <person name="Drula E."/>
            <person name="Kohler A."/>
            <person name="Sanchez-Garcia M."/>
            <person name="Morin E."/>
            <person name="Andreopoulos B."/>
            <person name="Barry K.W."/>
            <person name="Bonito G."/>
            <person name="Buee M."/>
            <person name="Carver A."/>
            <person name="Chen C."/>
            <person name="Cichocki N."/>
            <person name="Clum A."/>
            <person name="Culley D."/>
            <person name="Crous P.W."/>
            <person name="Fauchery L."/>
            <person name="Girlanda M."/>
            <person name="Hayes R.D."/>
            <person name="Keri Z."/>
            <person name="LaButti K."/>
            <person name="Lipzen A."/>
            <person name="Lombard V."/>
            <person name="Magnuson J."/>
            <person name="Maillard F."/>
            <person name="Murat C."/>
            <person name="Nolan M."/>
            <person name="Ohm R.A."/>
            <person name="Pangilinan J."/>
            <person name="Pereira M.F."/>
            <person name="Perotto S."/>
            <person name="Peter M."/>
            <person name="Pfister S."/>
            <person name="Riley R."/>
            <person name="Sitrit Y."/>
            <person name="Stielow J.B."/>
            <person name="Szollosi G."/>
            <person name="Zifcakova L."/>
            <person name="Stursova M."/>
            <person name="Spatafora J.W."/>
            <person name="Tedersoo L."/>
            <person name="Vaario L.M."/>
            <person name="Yamada A."/>
            <person name="Yan M."/>
            <person name="Wang P."/>
            <person name="Xu J."/>
            <person name="Bruns T."/>
            <person name="Baldrian P."/>
            <person name="Vilgalys R."/>
            <person name="Dunand C."/>
            <person name="Henrissat B."/>
            <person name="Grigoriev I.V."/>
            <person name="Hibbett D."/>
            <person name="Nagy L.G."/>
            <person name="Martin F.M."/>
        </authorList>
    </citation>
    <scope>NUCLEOTIDE SEQUENCE</scope>
    <source>
        <strain evidence="2">BED1</strain>
    </source>
</reference>
<sequence length="87" mass="9760">HELDPDDCIFPSMGANSVLQPRDQLSHNTIQMWINEATAGAGIHGSFSTHCFRCGGAQYCFMFAPIGECWTLARVRWWGGWAENEQV</sequence>
<comment type="caution">
    <text evidence="2">The sequence shown here is derived from an EMBL/GenBank/DDBJ whole genome shotgun (WGS) entry which is preliminary data.</text>
</comment>
<dbReference type="Proteomes" id="UP001194468">
    <property type="component" value="Unassembled WGS sequence"/>
</dbReference>
<feature type="non-terminal residue" evidence="2">
    <location>
        <position position="87"/>
    </location>
</feature>
<dbReference type="EMBL" id="WHUW01000073">
    <property type="protein sequence ID" value="KAF8428473.1"/>
    <property type="molecule type" value="Genomic_DNA"/>
</dbReference>
<reference evidence="2" key="1">
    <citation type="submission" date="2019-10" db="EMBL/GenBank/DDBJ databases">
        <authorList>
            <consortium name="DOE Joint Genome Institute"/>
            <person name="Kuo A."/>
            <person name="Miyauchi S."/>
            <person name="Kiss E."/>
            <person name="Drula E."/>
            <person name="Kohler A."/>
            <person name="Sanchez-Garcia M."/>
            <person name="Andreopoulos B."/>
            <person name="Barry K.W."/>
            <person name="Bonito G."/>
            <person name="Buee M."/>
            <person name="Carver A."/>
            <person name="Chen C."/>
            <person name="Cichocki N."/>
            <person name="Clum A."/>
            <person name="Culley D."/>
            <person name="Crous P.W."/>
            <person name="Fauchery L."/>
            <person name="Girlanda M."/>
            <person name="Hayes R."/>
            <person name="Keri Z."/>
            <person name="LaButti K."/>
            <person name="Lipzen A."/>
            <person name="Lombard V."/>
            <person name="Magnuson J."/>
            <person name="Maillard F."/>
            <person name="Morin E."/>
            <person name="Murat C."/>
            <person name="Nolan M."/>
            <person name="Ohm R."/>
            <person name="Pangilinan J."/>
            <person name="Pereira M."/>
            <person name="Perotto S."/>
            <person name="Peter M."/>
            <person name="Riley R."/>
            <person name="Sitrit Y."/>
            <person name="Stielow B."/>
            <person name="Szollosi G."/>
            <person name="Zifcakova L."/>
            <person name="Stursova M."/>
            <person name="Spatafora J.W."/>
            <person name="Tedersoo L."/>
            <person name="Vaario L.-M."/>
            <person name="Yamada A."/>
            <person name="Yan M."/>
            <person name="Wang P."/>
            <person name="Xu J."/>
            <person name="Bruns T."/>
            <person name="Baldrian P."/>
            <person name="Vilgalys R."/>
            <person name="Henrissat B."/>
            <person name="Grigoriev I.V."/>
            <person name="Hibbett D."/>
            <person name="Nagy L.G."/>
            <person name="Martin F.M."/>
        </authorList>
    </citation>
    <scope>NUCLEOTIDE SEQUENCE</scope>
    <source>
        <strain evidence="2">BED1</strain>
    </source>
</reference>
<keyword evidence="1" id="KW-0233">DNA recombination</keyword>
<dbReference type="Gene3D" id="1.10.443.10">
    <property type="entry name" value="Intergrase catalytic core"/>
    <property type="match status" value="1"/>
</dbReference>
<evidence type="ECO:0000256" key="1">
    <source>
        <dbReference type="ARBA" id="ARBA00023172"/>
    </source>
</evidence>
<dbReference type="GO" id="GO:0006310">
    <property type="term" value="P:DNA recombination"/>
    <property type="evidence" value="ECO:0007669"/>
    <property type="project" value="UniProtKB-KW"/>
</dbReference>
<dbReference type="GO" id="GO:0003677">
    <property type="term" value="F:DNA binding"/>
    <property type="evidence" value="ECO:0007669"/>
    <property type="project" value="InterPro"/>
</dbReference>
<protein>
    <submittedName>
        <fullName evidence="2">Uncharacterized protein</fullName>
    </submittedName>
</protein>
<dbReference type="GO" id="GO:0015074">
    <property type="term" value="P:DNA integration"/>
    <property type="evidence" value="ECO:0007669"/>
    <property type="project" value="InterPro"/>
</dbReference>
<evidence type="ECO:0000313" key="2">
    <source>
        <dbReference type="EMBL" id="KAF8428473.1"/>
    </source>
</evidence>
<name>A0AAD4BGZ3_BOLED</name>
<dbReference type="AlphaFoldDB" id="A0AAD4BGZ3"/>
<evidence type="ECO:0000313" key="3">
    <source>
        <dbReference type="Proteomes" id="UP001194468"/>
    </source>
</evidence>
<accession>A0AAD4BGZ3</accession>